<keyword evidence="2" id="KW-1185">Reference proteome</keyword>
<comment type="caution">
    <text evidence="1">The sequence shown here is derived from an EMBL/GenBank/DDBJ whole genome shotgun (WGS) entry which is preliminary data.</text>
</comment>
<sequence length="70" mass="7962">MPGGDQQRDKVDMLGYLFYLFYLFYLGERGATDLEYATDPGNPDDRLRLRHDKAMTPQALAATFKQGETA</sequence>
<name>A0A2G8T1E1_9BURK</name>
<gene>
    <name evidence="1" type="ORF">CR103_12240</name>
</gene>
<dbReference type="InterPro" id="IPR036849">
    <property type="entry name" value="Enolase-like_C_sf"/>
</dbReference>
<dbReference type="OrthoDB" id="193563at2"/>
<proteinExistence type="predicted"/>
<evidence type="ECO:0000313" key="2">
    <source>
        <dbReference type="Proteomes" id="UP000228593"/>
    </source>
</evidence>
<dbReference type="Gene3D" id="3.20.20.120">
    <property type="entry name" value="Enolase-like C-terminal domain"/>
    <property type="match status" value="1"/>
</dbReference>
<accession>A0A2G8T1E1</accession>
<protein>
    <submittedName>
        <fullName evidence="1">Uncharacterized protein</fullName>
    </submittedName>
</protein>
<evidence type="ECO:0000313" key="1">
    <source>
        <dbReference type="EMBL" id="PIL39518.1"/>
    </source>
</evidence>
<reference evidence="1 2" key="1">
    <citation type="submission" date="2017-10" db="EMBL/GenBank/DDBJ databases">
        <title>Massilia psychrophilum sp. nov., a novel purple-pigmented bacterium isolated from Tianshan glacier, Xinjiang Municipality, China.</title>
        <authorList>
            <person name="Wang H."/>
        </authorList>
    </citation>
    <scope>NUCLEOTIDE SEQUENCE [LARGE SCALE GENOMIC DNA]</scope>
    <source>
        <strain evidence="1 2">JCM 30813</strain>
    </source>
</reference>
<organism evidence="1 2">
    <name type="scientific">Massilia psychrophila</name>
    <dbReference type="NCBI Taxonomy" id="1603353"/>
    <lineage>
        <taxon>Bacteria</taxon>
        <taxon>Pseudomonadati</taxon>
        <taxon>Pseudomonadota</taxon>
        <taxon>Betaproteobacteria</taxon>
        <taxon>Burkholderiales</taxon>
        <taxon>Oxalobacteraceae</taxon>
        <taxon>Telluria group</taxon>
        <taxon>Massilia</taxon>
    </lineage>
</organism>
<dbReference type="Proteomes" id="UP000228593">
    <property type="component" value="Unassembled WGS sequence"/>
</dbReference>
<dbReference type="AlphaFoldDB" id="A0A2G8T1E1"/>
<dbReference type="EMBL" id="PDOB01000017">
    <property type="protein sequence ID" value="PIL39518.1"/>
    <property type="molecule type" value="Genomic_DNA"/>
</dbReference>